<reference evidence="2" key="1">
    <citation type="journal article" date="2011" name="Genome Res.">
        <title>Phylogeny-wide analysis of social amoeba genomes highlights ancient origins for complex intercellular communication.</title>
        <authorList>
            <person name="Heidel A.J."/>
            <person name="Lawal H.M."/>
            <person name="Felder M."/>
            <person name="Schilde C."/>
            <person name="Helps N.R."/>
            <person name="Tunggal B."/>
            <person name="Rivero F."/>
            <person name="John U."/>
            <person name="Schleicher M."/>
            <person name="Eichinger L."/>
            <person name="Platzer M."/>
            <person name="Noegel A.A."/>
            <person name="Schaap P."/>
            <person name="Gloeckner G."/>
        </authorList>
    </citation>
    <scope>NUCLEOTIDE SEQUENCE [LARGE SCALE GENOMIC DNA]</scope>
    <source>
        <strain evidence="2">SH3</strain>
    </source>
</reference>
<evidence type="ECO:0000313" key="1">
    <source>
        <dbReference type="EMBL" id="EGG15014.1"/>
    </source>
</evidence>
<protein>
    <submittedName>
        <fullName evidence="1">Uncharacterized protein</fullName>
    </submittedName>
</protein>
<dbReference type="InterPro" id="IPR011992">
    <property type="entry name" value="EF-hand-dom_pair"/>
</dbReference>
<dbReference type="AlphaFoldDB" id="F4QAV5"/>
<dbReference type="EMBL" id="GL883026">
    <property type="protein sequence ID" value="EGG15014.1"/>
    <property type="molecule type" value="Genomic_DNA"/>
</dbReference>
<dbReference type="Gene3D" id="1.10.238.10">
    <property type="entry name" value="EF-hand"/>
    <property type="match status" value="1"/>
</dbReference>
<dbReference type="Proteomes" id="UP000007797">
    <property type="component" value="Unassembled WGS sequence"/>
</dbReference>
<evidence type="ECO:0000313" key="2">
    <source>
        <dbReference type="Proteomes" id="UP000007797"/>
    </source>
</evidence>
<dbReference type="OrthoDB" id="26525at2759"/>
<dbReference type="GeneID" id="14867748"/>
<dbReference type="KEGG" id="dfa:DFA_09835"/>
<dbReference type="SUPFAM" id="SSF47473">
    <property type="entry name" value="EF-hand"/>
    <property type="match status" value="1"/>
</dbReference>
<accession>F4QAV5</accession>
<dbReference type="RefSeq" id="XP_004351734.1">
    <property type="nucleotide sequence ID" value="XM_004351682.1"/>
</dbReference>
<name>F4QAV5_CACFS</name>
<gene>
    <name evidence="1" type="ORF">DFA_09835</name>
</gene>
<proteinExistence type="predicted"/>
<keyword evidence="2" id="KW-1185">Reference proteome</keyword>
<sequence length="112" mass="12085">MSASDDQIKEAFEVFLGSFPTGTVVATSQIGPLMRSLGTNPSDAQIKEMEKKIGTPQFDLATFKIIYKGFKPLSAGDSVKDYTAQLKALAKDGIISESDIYKVMGTNSDIDL</sequence>
<organism evidence="1 2">
    <name type="scientific">Cavenderia fasciculata</name>
    <name type="common">Slime mold</name>
    <name type="synonym">Dictyostelium fasciculatum</name>
    <dbReference type="NCBI Taxonomy" id="261658"/>
    <lineage>
        <taxon>Eukaryota</taxon>
        <taxon>Amoebozoa</taxon>
        <taxon>Evosea</taxon>
        <taxon>Eumycetozoa</taxon>
        <taxon>Dictyostelia</taxon>
        <taxon>Acytosteliales</taxon>
        <taxon>Cavenderiaceae</taxon>
        <taxon>Cavenderia</taxon>
    </lineage>
</organism>